<evidence type="ECO:0000256" key="1">
    <source>
        <dbReference type="SAM" id="MobiDB-lite"/>
    </source>
</evidence>
<sequence length="191" mass="20925">MSAERKKRATKRPRAVKSPSDKDAVMMGTQQVERRVEHETALDEETKEADGEAVFVENAATINNVVQQLSTVVAGMRPVMGNDDDEFQRPEDGESTEDQQPELESKRASRTAGSVESASRTMVDSSDFTAMTTVLQQLAAVVVRLQPAHQDAELGEPDQDCQASAGNDAMGERDEAERDEREQDAGDNQDV</sequence>
<feature type="region of interest" description="Disordered" evidence="1">
    <location>
        <begin position="150"/>
        <end position="191"/>
    </location>
</feature>
<feature type="compositionally biased region" description="Basic and acidic residues" evidence="1">
    <location>
        <begin position="32"/>
        <end position="41"/>
    </location>
</feature>
<feature type="compositionally biased region" description="Basic residues" evidence="1">
    <location>
        <begin position="1"/>
        <end position="15"/>
    </location>
</feature>
<protein>
    <submittedName>
        <fullName evidence="2">Uncharacterized protein</fullName>
    </submittedName>
</protein>
<feature type="compositionally biased region" description="Basic and acidic residues" evidence="1">
    <location>
        <begin position="170"/>
        <end position="184"/>
    </location>
</feature>
<evidence type="ECO:0000313" key="3">
    <source>
        <dbReference type="Proteomes" id="UP000704712"/>
    </source>
</evidence>
<dbReference type="Proteomes" id="UP000704712">
    <property type="component" value="Unassembled WGS sequence"/>
</dbReference>
<gene>
    <name evidence="2" type="ORF">GN958_ATG18284</name>
</gene>
<proteinExistence type="predicted"/>
<dbReference type="EMBL" id="JAACNO010002537">
    <property type="protein sequence ID" value="KAF4132519.1"/>
    <property type="molecule type" value="Genomic_DNA"/>
</dbReference>
<feature type="region of interest" description="Disordered" evidence="1">
    <location>
        <begin position="76"/>
        <end position="125"/>
    </location>
</feature>
<comment type="caution">
    <text evidence="2">The sequence shown here is derived from an EMBL/GenBank/DDBJ whole genome shotgun (WGS) entry which is preliminary data.</text>
</comment>
<name>A0A8S9U060_PHYIN</name>
<reference evidence="2" key="1">
    <citation type="submission" date="2020-03" db="EMBL/GenBank/DDBJ databases">
        <title>Hybrid Assembly of Korean Phytophthora infestans isolates.</title>
        <authorList>
            <person name="Prokchorchik M."/>
            <person name="Lee Y."/>
            <person name="Seo J."/>
            <person name="Cho J.-H."/>
            <person name="Park Y.-E."/>
            <person name="Jang D.-C."/>
            <person name="Im J.-S."/>
            <person name="Choi J.-G."/>
            <person name="Park H.-J."/>
            <person name="Lee G.-B."/>
            <person name="Lee Y.-G."/>
            <person name="Hong S.-Y."/>
            <person name="Cho K."/>
            <person name="Sohn K.H."/>
        </authorList>
    </citation>
    <scope>NUCLEOTIDE SEQUENCE</scope>
    <source>
        <strain evidence="2">KR_2_A2</strain>
    </source>
</reference>
<organism evidence="2 3">
    <name type="scientific">Phytophthora infestans</name>
    <name type="common">Potato late blight agent</name>
    <name type="synonym">Botrytis infestans</name>
    <dbReference type="NCBI Taxonomy" id="4787"/>
    <lineage>
        <taxon>Eukaryota</taxon>
        <taxon>Sar</taxon>
        <taxon>Stramenopiles</taxon>
        <taxon>Oomycota</taxon>
        <taxon>Peronosporomycetes</taxon>
        <taxon>Peronosporales</taxon>
        <taxon>Peronosporaceae</taxon>
        <taxon>Phytophthora</taxon>
    </lineage>
</organism>
<feature type="compositionally biased region" description="Polar residues" evidence="1">
    <location>
        <begin position="111"/>
        <end position="125"/>
    </location>
</feature>
<feature type="region of interest" description="Disordered" evidence="1">
    <location>
        <begin position="1"/>
        <end position="49"/>
    </location>
</feature>
<accession>A0A8S9U060</accession>
<dbReference type="AlphaFoldDB" id="A0A8S9U060"/>
<evidence type="ECO:0000313" key="2">
    <source>
        <dbReference type="EMBL" id="KAF4132519.1"/>
    </source>
</evidence>